<dbReference type="GeneID" id="116298145"/>
<feature type="chain" id="PRO_5027744546" evidence="1">
    <location>
        <begin position="22"/>
        <end position="222"/>
    </location>
</feature>
<gene>
    <name evidence="3" type="primary">LOC116298145</name>
</gene>
<dbReference type="KEGG" id="aten:116298145"/>
<organism evidence="2 3">
    <name type="scientific">Actinia tenebrosa</name>
    <name type="common">Australian red waratah sea anemone</name>
    <dbReference type="NCBI Taxonomy" id="6105"/>
    <lineage>
        <taxon>Eukaryota</taxon>
        <taxon>Metazoa</taxon>
        <taxon>Cnidaria</taxon>
        <taxon>Anthozoa</taxon>
        <taxon>Hexacorallia</taxon>
        <taxon>Actiniaria</taxon>
        <taxon>Actiniidae</taxon>
        <taxon>Actinia</taxon>
    </lineage>
</organism>
<keyword evidence="2" id="KW-1185">Reference proteome</keyword>
<sequence length="222" mass="24572">MGSMVLVLLVVTCLSVGNVLGQGAGCCNTFAPAQKAFLRKMLQEEAKGLRAGMMSAFSTPKAQWFNLSTKPVCFGAKENQFGAFNIRAEGFLSAIKLVHVSGSVTCDKNSCAKNLNQYNSKWGCAPNHPFVGKTPLNTVITTSNNKIVFPKDHHFTHEHTSLWYDMEQFDSNSNFLVFQRFHDPLYVAAGQELRLWFGEDLKDVSEDDNGGQTCARVFGLYL</sequence>
<name>A0A6P8I3G6_ACTTE</name>
<dbReference type="AlphaFoldDB" id="A0A6P8I3G6"/>
<evidence type="ECO:0000313" key="2">
    <source>
        <dbReference type="Proteomes" id="UP000515163"/>
    </source>
</evidence>
<dbReference type="RefSeq" id="XP_031562383.1">
    <property type="nucleotide sequence ID" value="XM_031706523.1"/>
</dbReference>
<protein>
    <submittedName>
        <fullName evidence="3">Uncharacterized protein LOC116298145</fullName>
    </submittedName>
</protein>
<evidence type="ECO:0000313" key="3">
    <source>
        <dbReference type="RefSeq" id="XP_031562383.1"/>
    </source>
</evidence>
<dbReference type="OrthoDB" id="5945140at2759"/>
<evidence type="ECO:0000256" key="1">
    <source>
        <dbReference type="SAM" id="SignalP"/>
    </source>
</evidence>
<dbReference type="InParanoid" id="A0A6P8I3G6"/>
<accession>A0A6P8I3G6</accession>
<proteinExistence type="predicted"/>
<feature type="signal peptide" evidence="1">
    <location>
        <begin position="1"/>
        <end position="21"/>
    </location>
</feature>
<dbReference type="Proteomes" id="UP000515163">
    <property type="component" value="Unplaced"/>
</dbReference>
<keyword evidence="1" id="KW-0732">Signal</keyword>
<reference evidence="3" key="1">
    <citation type="submission" date="2025-08" db="UniProtKB">
        <authorList>
            <consortium name="RefSeq"/>
        </authorList>
    </citation>
    <scope>IDENTIFICATION</scope>
</reference>